<proteinExistence type="predicted"/>
<keyword evidence="2" id="KW-0966">Cell projection</keyword>
<organism evidence="2 3">
    <name type="scientific">Edaphobacter aggregans</name>
    <dbReference type="NCBI Taxonomy" id="570835"/>
    <lineage>
        <taxon>Bacteria</taxon>
        <taxon>Pseudomonadati</taxon>
        <taxon>Acidobacteriota</taxon>
        <taxon>Terriglobia</taxon>
        <taxon>Terriglobales</taxon>
        <taxon>Acidobacteriaceae</taxon>
        <taxon>Edaphobacter</taxon>
    </lineage>
</organism>
<dbReference type="Proteomes" id="UP000269669">
    <property type="component" value="Unassembled WGS sequence"/>
</dbReference>
<sequence length="109" mass="12246">MTDTELIPRDAELSTLPVGSVRMGTLGMSRIEEHVAWPLMARLAVRLEAGIPLPRFKVRDLLRLEIDQVIESESPDSEDVPLKVGQVQLGWSEFEVVEQQLAVRLTRLA</sequence>
<reference evidence="2 3" key="1">
    <citation type="submission" date="2018-12" db="EMBL/GenBank/DDBJ databases">
        <title>Sequencing of bacterial isolates from soil warming experiment in Harvard Forest, Massachusetts, USA.</title>
        <authorList>
            <person name="Deangelis K."/>
        </authorList>
    </citation>
    <scope>NUCLEOTIDE SEQUENCE [LARGE SCALE GENOMIC DNA]</scope>
    <source>
        <strain evidence="2 3">EB153</strain>
    </source>
</reference>
<protein>
    <submittedName>
        <fullName evidence="2">Flagellar motor switch protein FliN/FliY</fullName>
    </submittedName>
</protein>
<name>A0A3R9QLN8_9BACT</name>
<comment type="caution">
    <text evidence="2">The sequence shown here is derived from an EMBL/GenBank/DDBJ whole genome shotgun (WGS) entry which is preliminary data.</text>
</comment>
<accession>A0A3R9QLN8</accession>
<dbReference type="InterPro" id="IPR036429">
    <property type="entry name" value="SpoA-like_sf"/>
</dbReference>
<dbReference type="InterPro" id="IPR001543">
    <property type="entry name" value="FliN-like_C"/>
</dbReference>
<evidence type="ECO:0000313" key="3">
    <source>
        <dbReference type="Proteomes" id="UP000269669"/>
    </source>
</evidence>
<evidence type="ECO:0000259" key="1">
    <source>
        <dbReference type="Pfam" id="PF01052"/>
    </source>
</evidence>
<keyword evidence="2" id="KW-0969">Cilium</keyword>
<dbReference type="SUPFAM" id="SSF101801">
    <property type="entry name" value="Surface presentation of antigens (SPOA)"/>
    <property type="match status" value="1"/>
</dbReference>
<gene>
    <name evidence="2" type="ORF">EDE15_5132</name>
</gene>
<keyword evidence="2" id="KW-0282">Flagellum</keyword>
<feature type="domain" description="Flagellar motor switch protein FliN-like C-terminal" evidence="1">
    <location>
        <begin position="43"/>
        <end position="108"/>
    </location>
</feature>
<dbReference type="RefSeq" id="WP_125487683.1">
    <property type="nucleotide sequence ID" value="NZ_RSDW01000001.1"/>
</dbReference>
<dbReference type="EMBL" id="RSDW01000001">
    <property type="protein sequence ID" value="RSL19463.1"/>
    <property type="molecule type" value="Genomic_DNA"/>
</dbReference>
<dbReference type="AlphaFoldDB" id="A0A3R9QLN8"/>
<dbReference type="Pfam" id="PF01052">
    <property type="entry name" value="FliMN_C"/>
    <property type="match status" value="1"/>
</dbReference>
<dbReference type="Gene3D" id="2.30.330.10">
    <property type="entry name" value="SpoA-like"/>
    <property type="match status" value="1"/>
</dbReference>
<evidence type="ECO:0000313" key="2">
    <source>
        <dbReference type="EMBL" id="RSL19463.1"/>
    </source>
</evidence>
<dbReference type="OrthoDB" id="122025at2"/>
<keyword evidence="3" id="KW-1185">Reference proteome</keyword>